<dbReference type="EMBL" id="CP046052">
    <property type="protein sequence ID" value="QGM46676.1"/>
    <property type="molecule type" value="Genomic_DNA"/>
</dbReference>
<keyword evidence="3" id="KW-1185">Reference proteome</keyword>
<dbReference type="AlphaFoldDB" id="A0A6B8KEF8"/>
<dbReference type="OrthoDB" id="9180600at2"/>
<reference evidence="2 3" key="1">
    <citation type="submission" date="2019-11" db="EMBL/GenBank/DDBJ databases">
        <title>The genome sequence of Methylocystis heyeri.</title>
        <authorList>
            <person name="Oshkin I.Y."/>
            <person name="Miroshnikov K."/>
            <person name="Dedysh S.N."/>
        </authorList>
    </citation>
    <scope>NUCLEOTIDE SEQUENCE [LARGE SCALE GENOMIC DNA]</scope>
    <source>
        <strain evidence="2 3">H2</strain>
    </source>
</reference>
<proteinExistence type="predicted"/>
<keyword evidence="1" id="KW-1133">Transmembrane helix</keyword>
<accession>A0A6B8KEF8</accession>
<dbReference type="KEGG" id="mhey:H2LOC_013780"/>
<name>A0A6B8KEF8_9HYPH</name>
<organism evidence="2 3">
    <name type="scientific">Methylocystis heyeri</name>
    <dbReference type="NCBI Taxonomy" id="391905"/>
    <lineage>
        <taxon>Bacteria</taxon>
        <taxon>Pseudomonadati</taxon>
        <taxon>Pseudomonadota</taxon>
        <taxon>Alphaproteobacteria</taxon>
        <taxon>Hyphomicrobiales</taxon>
        <taxon>Methylocystaceae</taxon>
        <taxon>Methylocystis</taxon>
    </lineage>
</organism>
<dbReference type="Proteomes" id="UP000309061">
    <property type="component" value="Chromosome"/>
</dbReference>
<dbReference type="RefSeq" id="WP_136496900.1">
    <property type="nucleotide sequence ID" value="NZ_CP046052.1"/>
</dbReference>
<sequence length="382" mass="41248">MGEHGFAGVRGGAPAGRRGAALKGPLCSLIIAALATLIAAAWVNFSVDCGAVFLVRRATGSQLVESFVSRLRVNASGLVTPDQTRLIKLELARRSEADCFVIGSSHVYQFDAETAPGLFAGCREVTNLSVPAGGFEDMVIIAQLFTQRRERAHLFIETPTWALRPNPVPVWANEYADVYDRARSALGLPPRWSLLPMLHAGASLLLSYDYLAATLKKTFRTDFRQREAQSGIAAADRREDEDLILPSGRFAYSDAEPVSPGLVNDGSFNTEEPALDVATVEEFESVIGALLARGHRLSFIITPYHPSVPAACRAPAVCRCQKAVENYVRAAAARWDATVIGSFDPRPLGILASDFMDAQHLMLSGVSKLKLQAPPEQAGTAR</sequence>
<keyword evidence="1" id="KW-0472">Membrane</keyword>
<evidence type="ECO:0000256" key="1">
    <source>
        <dbReference type="SAM" id="Phobius"/>
    </source>
</evidence>
<keyword evidence="1" id="KW-0812">Transmembrane</keyword>
<protein>
    <submittedName>
        <fullName evidence="2">Uncharacterized protein</fullName>
    </submittedName>
</protein>
<evidence type="ECO:0000313" key="3">
    <source>
        <dbReference type="Proteomes" id="UP000309061"/>
    </source>
</evidence>
<feature type="transmembrane region" description="Helical" evidence="1">
    <location>
        <begin position="26"/>
        <end position="45"/>
    </location>
</feature>
<gene>
    <name evidence="2" type="ORF">H2LOC_013780</name>
</gene>
<evidence type="ECO:0000313" key="2">
    <source>
        <dbReference type="EMBL" id="QGM46676.1"/>
    </source>
</evidence>